<name>A0A318KQ21_9FIRM</name>
<dbReference type="OrthoDB" id="9870444at2"/>
<dbReference type="AlphaFoldDB" id="A0A318KQ21"/>
<reference evidence="2 3" key="1">
    <citation type="submission" date="2018-05" db="EMBL/GenBank/DDBJ databases">
        <title>Genomic Encyclopedia of Type Strains, Phase IV (KMG-IV): sequencing the most valuable type-strain genomes for metagenomic binning, comparative biology and taxonomic classification.</title>
        <authorList>
            <person name="Goeker M."/>
        </authorList>
    </citation>
    <scope>NUCLEOTIDE SEQUENCE [LARGE SCALE GENOMIC DNA]</scope>
    <source>
        <strain evidence="2 3">JC118</strain>
    </source>
</reference>
<evidence type="ECO:0000313" key="2">
    <source>
        <dbReference type="EMBL" id="PXX78662.1"/>
    </source>
</evidence>
<keyword evidence="3" id="KW-1185">Reference proteome</keyword>
<dbReference type="EMBL" id="QJKH01000007">
    <property type="protein sequence ID" value="PXX78662.1"/>
    <property type="molecule type" value="Genomic_DNA"/>
</dbReference>
<organism evidence="2 3">
    <name type="scientific">Dielma fastidiosa</name>
    <dbReference type="NCBI Taxonomy" id="1034346"/>
    <lineage>
        <taxon>Bacteria</taxon>
        <taxon>Bacillati</taxon>
        <taxon>Bacillota</taxon>
        <taxon>Erysipelotrichia</taxon>
        <taxon>Erysipelotrichales</taxon>
        <taxon>Erysipelotrichaceae</taxon>
        <taxon>Dielma</taxon>
    </lineage>
</organism>
<protein>
    <submittedName>
        <fullName evidence="2">Uncharacterized protein</fullName>
    </submittedName>
</protein>
<evidence type="ECO:0000313" key="3">
    <source>
        <dbReference type="Proteomes" id="UP000247612"/>
    </source>
</evidence>
<comment type="caution">
    <text evidence="2">The sequence shown here is derived from an EMBL/GenBank/DDBJ whole genome shotgun (WGS) entry which is preliminary data.</text>
</comment>
<keyword evidence="1" id="KW-1133">Transmembrane helix</keyword>
<feature type="transmembrane region" description="Helical" evidence="1">
    <location>
        <begin position="12"/>
        <end position="34"/>
    </location>
</feature>
<proteinExistence type="predicted"/>
<dbReference type="RefSeq" id="WP_022939132.1">
    <property type="nucleotide sequence ID" value="NZ_CABKRQ010000008.1"/>
</dbReference>
<keyword evidence="1" id="KW-0812">Transmembrane</keyword>
<sequence length="127" mass="14948">MFDRLNCIMVDLLIQFSPYVLWAICFVFLLSNAVSLEFYHTYVRLTPWLTLLTIFRFCKATNGEALFDCHPYGCGIYVMQGLIPWLLIQFFGFIGMELSLFFIIGLHTFSDRYLIFMTDRLPSMKIK</sequence>
<gene>
    <name evidence="2" type="ORF">DES51_107203</name>
</gene>
<dbReference type="STRING" id="1034346.GCA_000313565_02849"/>
<keyword evidence="1" id="KW-0472">Membrane</keyword>
<evidence type="ECO:0000256" key="1">
    <source>
        <dbReference type="SAM" id="Phobius"/>
    </source>
</evidence>
<feature type="transmembrane region" description="Helical" evidence="1">
    <location>
        <begin position="82"/>
        <end position="106"/>
    </location>
</feature>
<dbReference type="Proteomes" id="UP000247612">
    <property type="component" value="Unassembled WGS sequence"/>
</dbReference>
<accession>A0A318KQ21</accession>